<dbReference type="InterPro" id="IPR000847">
    <property type="entry name" value="LysR_HTH_N"/>
</dbReference>
<dbReference type="Proteomes" id="UP001370348">
    <property type="component" value="Chromosome"/>
</dbReference>
<evidence type="ECO:0000313" key="6">
    <source>
        <dbReference type="EMBL" id="WXB11327.1"/>
    </source>
</evidence>
<dbReference type="PANTHER" id="PTHR30537:SF5">
    <property type="entry name" value="HTH-TYPE TRANSCRIPTIONAL ACTIVATOR TTDR-RELATED"/>
    <property type="match status" value="1"/>
</dbReference>
<dbReference type="InterPro" id="IPR058163">
    <property type="entry name" value="LysR-type_TF_proteobact-type"/>
</dbReference>
<dbReference type="RefSeq" id="WP_394820944.1">
    <property type="nucleotide sequence ID" value="NZ_CP089984.1"/>
</dbReference>
<keyword evidence="4" id="KW-0804">Transcription</keyword>
<keyword evidence="2" id="KW-0805">Transcription regulation</keyword>
<proteinExistence type="inferred from homology"/>
<dbReference type="PROSITE" id="PS50931">
    <property type="entry name" value="HTH_LYSR"/>
    <property type="match status" value="1"/>
</dbReference>
<comment type="similarity">
    <text evidence="1">Belongs to the LysR transcriptional regulatory family.</text>
</comment>
<evidence type="ECO:0000313" key="7">
    <source>
        <dbReference type="Proteomes" id="UP001370348"/>
    </source>
</evidence>
<dbReference type="SUPFAM" id="SSF46785">
    <property type="entry name" value="Winged helix' DNA-binding domain"/>
    <property type="match status" value="1"/>
</dbReference>
<protein>
    <submittedName>
        <fullName evidence="6">LysR family transcriptional regulator</fullName>
    </submittedName>
</protein>
<organism evidence="6 7">
    <name type="scientific">Pendulispora albinea</name>
    <dbReference type="NCBI Taxonomy" id="2741071"/>
    <lineage>
        <taxon>Bacteria</taxon>
        <taxon>Pseudomonadati</taxon>
        <taxon>Myxococcota</taxon>
        <taxon>Myxococcia</taxon>
        <taxon>Myxococcales</taxon>
        <taxon>Sorangiineae</taxon>
        <taxon>Pendulisporaceae</taxon>
        <taxon>Pendulispora</taxon>
    </lineage>
</organism>
<dbReference type="InterPro" id="IPR036390">
    <property type="entry name" value="WH_DNA-bd_sf"/>
</dbReference>
<accession>A0ABZ2LKR4</accession>
<keyword evidence="7" id="KW-1185">Reference proteome</keyword>
<evidence type="ECO:0000256" key="1">
    <source>
        <dbReference type="ARBA" id="ARBA00009437"/>
    </source>
</evidence>
<dbReference type="EMBL" id="CP089984">
    <property type="protein sequence ID" value="WXB11327.1"/>
    <property type="molecule type" value="Genomic_DNA"/>
</dbReference>
<gene>
    <name evidence="6" type="ORF">LZC94_26080</name>
</gene>
<dbReference type="Pfam" id="PF00126">
    <property type="entry name" value="HTH_1"/>
    <property type="match status" value="1"/>
</dbReference>
<name>A0ABZ2LKR4_9BACT</name>
<dbReference type="SUPFAM" id="SSF53850">
    <property type="entry name" value="Periplasmic binding protein-like II"/>
    <property type="match status" value="1"/>
</dbReference>
<evidence type="ECO:0000259" key="5">
    <source>
        <dbReference type="PROSITE" id="PS50931"/>
    </source>
</evidence>
<reference evidence="6 7" key="1">
    <citation type="submission" date="2021-12" db="EMBL/GenBank/DDBJ databases">
        <title>Discovery of the Pendulisporaceae a myxobacterial family with distinct sporulation behavior and unique specialized metabolism.</title>
        <authorList>
            <person name="Garcia R."/>
            <person name="Popoff A."/>
            <person name="Bader C.D."/>
            <person name="Loehr J."/>
            <person name="Walesch S."/>
            <person name="Walt C."/>
            <person name="Boldt J."/>
            <person name="Bunk B."/>
            <person name="Haeckl F.J.F.P.J."/>
            <person name="Gunesch A.P."/>
            <person name="Birkelbach J."/>
            <person name="Nuebel U."/>
            <person name="Pietschmann T."/>
            <person name="Bach T."/>
            <person name="Mueller R."/>
        </authorList>
    </citation>
    <scope>NUCLEOTIDE SEQUENCE [LARGE SCALE GENOMIC DNA]</scope>
    <source>
        <strain evidence="6 7">MSr11954</strain>
    </source>
</reference>
<dbReference type="InterPro" id="IPR036388">
    <property type="entry name" value="WH-like_DNA-bd_sf"/>
</dbReference>
<keyword evidence="3" id="KW-0238">DNA-binding</keyword>
<dbReference type="PANTHER" id="PTHR30537">
    <property type="entry name" value="HTH-TYPE TRANSCRIPTIONAL REGULATOR"/>
    <property type="match status" value="1"/>
</dbReference>
<dbReference type="Gene3D" id="3.40.190.290">
    <property type="match status" value="1"/>
</dbReference>
<evidence type="ECO:0000256" key="3">
    <source>
        <dbReference type="ARBA" id="ARBA00023125"/>
    </source>
</evidence>
<dbReference type="InterPro" id="IPR005119">
    <property type="entry name" value="LysR_subst-bd"/>
</dbReference>
<dbReference type="Gene3D" id="1.10.10.10">
    <property type="entry name" value="Winged helix-like DNA-binding domain superfamily/Winged helix DNA-binding domain"/>
    <property type="match status" value="1"/>
</dbReference>
<feature type="domain" description="HTH lysR-type" evidence="5">
    <location>
        <begin position="1"/>
        <end position="60"/>
    </location>
</feature>
<dbReference type="Pfam" id="PF03466">
    <property type="entry name" value="LysR_substrate"/>
    <property type="match status" value="1"/>
</dbReference>
<evidence type="ECO:0000256" key="2">
    <source>
        <dbReference type="ARBA" id="ARBA00023015"/>
    </source>
</evidence>
<sequence>MVADIGDLRAFCLVVDRRSLTAAAEILGESKATVSRRIARLEQSLDVALLRRSPRLVEPTEDGVAYRLRVGEILELLGDANTAVRGSRAAPSGRLRVTAPPEFGSVLAPHIAAFNKRYPAVLLDLLIAQKILDFETEHLDLAFRVAAKLPDSPLIAHKLFDLEALGVASPDYLREHRPPKKPADLEKHRIIHMSTICSQHPLPFRRVDGTGPIIELRAHPAIAASDLNFVKELAVAGAGICFMPALSVRRELDEGRLVPVLRQYVLCGAALYLLHNGGRFLPPKVRAFRDYILDAFDAKGRRLNGSAPMVAATA</sequence>
<evidence type="ECO:0000256" key="4">
    <source>
        <dbReference type="ARBA" id="ARBA00023163"/>
    </source>
</evidence>
<dbReference type="CDD" id="cd08422">
    <property type="entry name" value="PBP2_CrgA_like"/>
    <property type="match status" value="1"/>
</dbReference>